<sequence length="570" mass="62805">MGLGILEPKSGHHVPGTTRMEEKNSVDSRGRDPNLKYCPHSKGDVVMVPQPSEDPNDPLNWTYLKRDMMLVILCMISILAATLGPILAANSFYLSTNVYHLIFTDIALLTGWHLFGVGIAGFIFVGTGTKYGRRHAYLFGALLIVVSSFWAAASKSYGSMLAARIVQGVGVAPFEALVNASVGDLYPVHKRGVRMALSNLALYGGAFITPVIVGVMTSTIGWRWTFYLVGILSAVCLPFLIFFVPETAFRRADHLNLDTALTSNRNSPEGSKTSLEMLPRSKEGSSSTSSSPVTATPLDPETHHSGANIPPKDTFLQSLRLFSKPLVDTSLIKLILRPFPLFLHPAILWGCLTQGTLIGWTVMIGVDLSVIFMFPPLWFTERQVGYLYGGAFVGAVLGFFLAGWLADWSARYMSRRNNGVYEPEFRIILVIPQAIFGIIGVFGFGWTAGDPARYGYWPATVFFGLEVCGMIIGAVASALYIVDAYRGVSVEAFTCMLMFKNFFSFALTFKAYDWLIKYKVWKTFKVAGAVQVVVCALSIPMYIWGKQLRAWLGEKGWFRAGEASKTMAMH</sequence>
<dbReference type="STRING" id="1160509.A0A3N4HNC2"/>
<feature type="transmembrane region" description="Helical" evidence="6">
    <location>
        <begin position="165"/>
        <end position="188"/>
    </location>
</feature>
<proteinExistence type="predicted"/>
<feature type="transmembrane region" description="Helical" evidence="6">
    <location>
        <begin position="200"/>
        <end position="220"/>
    </location>
</feature>
<evidence type="ECO:0000256" key="2">
    <source>
        <dbReference type="ARBA" id="ARBA00022692"/>
    </source>
</evidence>
<dbReference type="EMBL" id="ML119766">
    <property type="protein sequence ID" value="RPA75323.1"/>
    <property type="molecule type" value="Genomic_DNA"/>
</dbReference>
<evidence type="ECO:0000313" key="9">
    <source>
        <dbReference type="Proteomes" id="UP000275078"/>
    </source>
</evidence>
<evidence type="ECO:0000256" key="6">
    <source>
        <dbReference type="SAM" id="Phobius"/>
    </source>
</evidence>
<feature type="region of interest" description="Disordered" evidence="5">
    <location>
        <begin position="261"/>
        <end position="310"/>
    </location>
</feature>
<feature type="transmembrane region" description="Helical" evidence="6">
    <location>
        <begin position="493"/>
        <end position="512"/>
    </location>
</feature>
<feature type="transmembrane region" description="Helical" evidence="6">
    <location>
        <begin position="226"/>
        <end position="244"/>
    </location>
</feature>
<dbReference type="InterPro" id="IPR036259">
    <property type="entry name" value="MFS_trans_sf"/>
</dbReference>
<keyword evidence="3 6" id="KW-1133">Transmembrane helix</keyword>
<evidence type="ECO:0000259" key="7">
    <source>
        <dbReference type="PROSITE" id="PS50850"/>
    </source>
</evidence>
<organism evidence="8 9">
    <name type="scientific">Ascobolus immersus RN42</name>
    <dbReference type="NCBI Taxonomy" id="1160509"/>
    <lineage>
        <taxon>Eukaryota</taxon>
        <taxon>Fungi</taxon>
        <taxon>Dikarya</taxon>
        <taxon>Ascomycota</taxon>
        <taxon>Pezizomycotina</taxon>
        <taxon>Pezizomycetes</taxon>
        <taxon>Pezizales</taxon>
        <taxon>Ascobolaceae</taxon>
        <taxon>Ascobolus</taxon>
    </lineage>
</organism>
<accession>A0A3N4HNC2</accession>
<keyword evidence="2 6" id="KW-0812">Transmembrane</keyword>
<evidence type="ECO:0000256" key="5">
    <source>
        <dbReference type="SAM" id="MobiDB-lite"/>
    </source>
</evidence>
<feature type="transmembrane region" description="Helical" evidence="6">
    <location>
        <begin position="346"/>
        <end position="374"/>
    </location>
</feature>
<feature type="region of interest" description="Disordered" evidence="5">
    <location>
        <begin position="1"/>
        <end position="34"/>
    </location>
</feature>
<dbReference type="Pfam" id="PF07690">
    <property type="entry name" value="MFS_1"/>
    <property type="match status" value="1"/>
</dbReference>
<dbReference type="GO" id="GO:0005886">
    <property type="term" value="C:plasma membrane"/>
    <property type="evidence" value="ECO:0007669"/>
    <property type="project" value="TreeGrafter"/>
</dbReference>
<dbReference type="PANTHER" id="PTHR23502">
    <property type="entry name" value="MAJOR FACILITATOR SUPERFAMILY"/>
    <property type="match status" value="1"/>
</dbReference>
<gene>
    <name evidence="8" type="ORF">BJ508DRAFT_312081</name>
</gene>
<comment type="subcellular location">
    <subcellularLocation>
        <location evidence="1">Membrane</location>
        <topology evidence="1">Multi-pass membrane protein</topology>
    </subcellularLocation>
</comment>
<feature type="transmembrane region" description="Helical" evidence="6">
    <location>
        <begin position="524"/>
        <end position="545"/>
    </location>
</feature>
<dbReference type="InterPro" id="IPR020846">
    <property type="entry name" value="MFS_dom"/>
</dbReference>
<evidence type="ECO:0000256" key="4">
    <source>
        <dbReference type="ARBA" id="ARBA00023136"/>
    </source>
</evidence>
<name>A0A3N4HNC2_ASCIM</name>
<feature type="transmembrane region" description="Helical" evidence="6">
    <location>
        <begin position="454"/>
        <end position="481"/>
    </location>
</feature>
<feature type="transmembrane region" description="Helical" evidence="6">
    <location>
        <begin position="386"/>
        <end position="406"/>
    </location>
</feature>
<feature type="transmembrane region" description="Helical" evidence="6">
    <location>
        <begin position="427"/>
        <end position="448"/>
    </location>
</feature>
<protein>
    <submittedName>
        <fullName evidence="8">Putative MFS transporter</fullName>
    </submittedName>
</protein>
<dbReference type="GO" id="GO:0022857">
    <property type="term" value="F:transmembrane transporter activity"/>
    <property type="evidence" value="ECO:0007669"/>
    <property type="project" value="InterPro"/>
</dbReference>
<feature type="transmembrane region" description="Helical" evidence="6">
    <location>
        <begin position="70"/>
        <end position="93"/>
    </location>
</feature>
<feature type="transmembrane region" description="Helical" evidence="6">
    <location>
        <begin position="136"/>
        <end position="153"/>
    </location>
</feature>
<dbReference type="Gene3D" id="1.20.1250.20">
    <property type="entry name" value="MFS general substrate transporter like domains"/>
    <property type="match status" value="1"/>
</dbReference>
<keyword evidence="9" id="KW-1185">Reference proteome</keyword>
<keyword evidence="4 6" id="KW-0472">Membrane</keyword>
<dbReference type="PROSITE" id="PS50850">
    <property type="entry name" value="MFS"/>
    <property type="match status" value="1"/>
</dbReference>
<feature type="compositionally biased region" description="Basic and acidic residues" evidence="5">
    <location>
        <begin position="19"/>
        <end position="34"/>
    </location>
</feature>
<dbReference type="SUPFAM" id="SSF103473">
    <property type="entry name" value="MFS general substrate transporter"/>
    <property type="match status" value="1"/>
</dbReference>
<feature type="transmembrane region" description="Helical" evidence="6">
    <location>
        <begin position="99"/>
        <end position="124"/>
    </location>
</feature>
<feature type="domain" description="Major facilitator superfamily (MFS) profile" evidence="7">
    <location>
        <begin position="69"/>
        <end position="570"/>
    </location>
</feature>
<reference evidence="8 9" key="1">
    <citation type="journal article" date="2018" name="Nat. Ecol. Evol.">
        <title>Pezizomycetes genomes reveal the molecular basis of ectomycorrhizal truffle lifestyle.</title>
        <authorList>
            <person name="Murat C."/>
            <person name="Payen T."/>
            <person name="Noel B."/>
            <person name="Kuo A."/>
            <person name="Morin E."/>
            <person name="Chen J."/>
            <person name="Kohler A."/>
            <person name="Krizsan K."/>
            <person name="Balestrini R."/>
            <person name="Da Silva C."/>
            <person name="Montanini B."/>
            <person name="Hainaut M."/>
            <person name="Levati E."/>
            <person name="Barry K.W."/>
            <person name="Belfiori B."/>
            <person name="Cichocki N."/>
            <person name="Clum A."/>
            <person name="Dockter R.B."/>
            <person name="Fauchery L."/>
            <person name="Guy J."/>
            <person name="Iotti M."/>
            <person name="Le Tacon F."/>
            <person name="Lindquist E.A."/>
            <person name="Lipzen A."/>
            <person name="Malagnac F."/>
            <person name="Mello A."/>
            <person name="Molinier V."/>
            <person name="Miyauchi S."/>
            <person name="Poulain J."/>
            <person name="Riccioni C."/>
            <person name="Rubini A."/>
            <person name="Sitrit Y."/>
            <person name="Splivallo R."/>
            <person name="Traeger S."/>
            <person name="Wang M."/>
            <person name="Zifcakova L."/>
            <person name="Wipf D."/>
            <person name="Zambonelli A."/>
            <person name="Paolocci F."/>
            <person name="Nowrousian M."/>
            <person name="Ottonello S."/>
            <person name="Baldrian P."/>
            <person name="Spatafora J.W."/>
            <person name="Henrissat B."/>
            <person name="Nagy L.G."/>
            <person name="Aury J.M."/>
            <person name="Wincker P."/>
            <person name="Grigoriev I.V."/>
            <person name="Bonfante P."/>
            <person name="Martin F.M."/>
        </authorList>
    </citation>
    <scope>NUCLEOTIDE SEQUENCE [LARGE SCALE GENOMIC DNA]</scope>
    <source>
        <strain evidence="8 9">RN42</strain>
    </source>
</reference>
<dbReference type="PANTHER" id="PTHR23502:SF29">
    <property type="entry name" value="TRANSPORTER, PUTATIVE (AFU_ORTHOLOGUE AFUA_6G06680)-RELATED"/>
    <property type="match status" value="1"/>
</dbReference>
<dbReference type="InterPro" id="IPR011701">
    <property type="entry name" value="MFS"/>
</dbReference>
<evidence type="ECO:0000256" key="3">
    <source>
        <dbReference type="ARBA" id="ARBA00022989"/>
    </source>
</evidence>
<dbReference type="AlphaFoldDB" id="A0A3N4HNC2"/>
<evidence type="ECO:0000313" key="8">
    <source>
        <dbReference type="EMBL" id="RPA75323.1"/>
    </source>
</evidence>
<dbReference type="OrthoDB" id="2585655at2759"/>
<feature type="compositionally biased region" description="Polar residues" evidence="5">
    <location>
        <begin position="261"/>
        <end position="274"/>
    </location>
</feature>
<evidence type="ECO:0000256" key="1">
    <source>
        <dbReference type="ARBA" id="ARBA00004141"/>
    </source>
</evidence>
<dbReference type="Proteomes" id="UP000275078">
    <property type="component" value="Unassembled WGS sequence"/>
</dbReference>